<gene>
    <name evidence="1" type="ORF">RclHR1_07660010</name>
</gene>
<reference evidence="1 2" key="1">
    <citation type="submission" date="2017-11" db="EMBL/GenBank/DDBJ databases">
        <title>The genome of Rhizophagus clarus HR1 reveals common genetic basis of auxotrophy among arbuscular mycorrhizal fungi.</title>
        <authorList>
            <person name="Kobayashi Y."/>
        </authorList>
    </citation>
    <scope>NUCLEOTIDE SEQUENCE [LARGE SCALE GENOMIC DNA]</scope>
    <source>
        <strain evidence="1 2">HR1</strain>
    </source>
</reference>
<accession>A0A2Z6RY08</accession>
<evidence type="ECO:0000313" key="2">
    <source>
        <dbReference type="Proteomes" id="UP000247702"/>
    </source>
</evidence>
<comment type="caution">
    <text evidence="1">The sequence shown here is derived from an EMBL/GenBank/DDBJ whole genome shotgun (WGS) entry which is preliminary data.</text>
</comment>
<protein>
    <submittedName>
        <fullName evidence="1">Uncharacterized protein</fullName>
    </submittedName>
</protein>
<dbReference type="AlphaFoldDB" id="A0A2Z6RY08"/>
<keyword evidence="2" id="KW-1185">Reference proteome</keyword>
<sequence>MIMLLKFSRQYRDHLDSGLKRERKPSFGTNVAERALRDLYLVTLCLAMWVRGETMQKKLGKSMGVYKEIIRYAKSIAIVDIRNESIKIQELMENFVNVSYSKNYDVFAIKIP</sequence>
<name>A0A2Z6RY08_9GLOM</name>
<dbReference type="EMBL" id="BEXD01004166">
    <property type="protein sequence ID" value="GBC07734.1"/>
    <property type="molecule type" value="Genomic_DNA"/>
</dbReference>
<dbReference type="STRING" id="94130.A0A2Z6RY08"/>
<proteinExistence type="predicted"/>
<dbReference type="Proteomes" id="UP000247702">
    <property type="component" value="Unassembled WGS sequence"/>
</dbReference>
<evidence type="ECO:0000313" key="1">
    <source>
        <dbReference type="EMBL" id="GBC07734.1"/>
    </source>
</evidence>
<organism evidence="1 2">
    <name type="scientific">Rhizophagus clarus</name>
    <dbReference type="NCBI Taxonomy" id="94130"/>
    <lineage>
        <taxon>Eukaryota</taxon>
        <taxon>Fungi</taxon>
        <taxon>Fungi incertae sedis</taxon>
        <taxon>Mucoromycota</taxon>
        <taxon>Glomeromycotina</taxon>
        <taxon>Glomeromycetes</taxon>
        <taxon>Glomerales</taxon>
        <taxon>Glomeraceae</taxon>
        <taxon>Rhizophagus</taxon>
    </lineage>
</organism>